<gene>
    <name evidence="1" type="ORF">P618_200772</name>
</gene>
<keyword evidence="2" id="KW-1185">Reference proteome</keyword>
<name>W6TDF6_HOLOB</name>
<dbReference type="Proteomes" id="UP000019112">
    <property type="component" value="Unassembled WGS sequence"/>
</dbReference>
<organism evidence="1 2">
    <name type="scientific">Holospora obtusa F1</name>
    <dbReference type="NCBI Taxonomy" id="1399147"/>
    <lineage>
        <taxon>Bacteria</taxon>
        <taxon>Pseudomonadati</taxon>
        <taxon>Pseudomonadota</taxon>
        <taxon>Alphaproteobacteria</taxon>
        <taxon>Holosporales</taxon>
        <taxon>Holosporaceae</taxon>
        <taxon>Holospora</taxon>
    </lineage>
</organism>
<evidence type="ECO:0000313" key="1">
    <source>
        <dbReference type="EMBL" id="ETZ07053.1"/>
    </source>
</evidence>
<dbReference type="AlphaFoldDB" id="W6TDF6"/>
<evidence type="ECO:0000313" key="2">
    <source>
        <dbReference type="Proteomes" id="UP000019112"/>
    </source>
</evidence>
<comment type="caution">
    <text evidence="1">The sequence shown here is derived from an EMBL/GenBank/DDBJ whole genome shotgun (WGS) entry which is preliminary data.</text>
</comment>
<protein>
    <submittedName>
        <fullName evidence="1">Uncharacterized protein</fullName>
    </submittedName>
</protein>
<accession>W6TDF6</accession>
<sequence>MKGVCLPEEKHVHGKNITSTHSDILHRLASFKRKIIFSYSRDMAYKTMKLFHYFQYNQKNVSLYMTTLLSFFI</sequence>
<dbReference type="EMBL" id="AWTR02000068">
    <property type="protein sequence ID" value="ETZ07053.1"/>
    <property type="molecule type" value="Genomic_DNA"/>
</dbReference>
<proteinExistence type="predicted"/>
<reference evidence="1 2" key="1">
    <citation type="journal article" date="2014" name="FEMS Microbiol. Lett.">
        <title>Draft genome sequences of three Holospora species (Holospora obtusa, Holospora undulata, and Holospora elegans), endonuclear symbiotic bacteria of the ciliate Paramecium caudatum.</title>
        <authorList>
            <person name="Dohra H."/>
            <person name="Tanaka K."/>
            <person name="Suzuki T."/>
            <person name="Fujishima M."/>
            <person name="Suzuki H."/>
        </authorList>
    </citation>
    <scope>NUCLEOTIDE SEQUENCE [LARGE SCALE GENOMIC DNA]</scope>
    <source>
        <strain evidence="1 2">F1</strain>
    </source>
</reference>
<dbReference type="STRING" id="1399147.P618_200772"/>